<dbReference type="AlphaFoldDB" id="A0A9P1FNM6"/>
<evidence type="ECO:0000256" key="1">
    <source>
        <dbReference type="SAM" id="SignalP"/>
    </source>
</evidence>
<keyword evidence="3" id="KW-0808">Transferase</keyword>
<dbReference type="EMBL" id="CAMXCT020000848">
    <property type="protein sequence ID" value="CAL1137334.1"/>
    <property type="molecule type" value="Genomic_DNA"/>
</dbReference>
<dbReference type="Proteomes" id="UP001152797">
    <property type="component" value="Unassembled WGS sequence"/>
</dbReference>
<sequence>MTAPRSRWSAAVLLAFATAVPTFVGRPRQVRNVEVLCEARRVVRCPSCGQAQRADCDGNGRLLGGIAQVAEWSPVKAYSVCPRFRGRYQRRGQKFDNLFDGDVAGKERNRMLETPATWRSLTKIRIRELPDINANPTGDVVGPYESFVVEDVIRKDGQHFLKIQGKSGWVFDRGVVGSWYDVQKEPCYYSPELRWKLHSASFKEKPEDKLTIFLFERKVIEKYAKNSKERIVELLKKDAMCLQRLRHPHILSVIEALVEERSTLAFATKPVVGRCGLLDVAEAMQFLHQDAKTAHLGFSPYSIFIDPQGKWLLGGLGFSFSGAATPDMIGHDWAQSFENYLPDFNRFHQ</sequence>
<dbReference type="Gene3D" id="1.10.510.10">
    <property type="entry name" value="Transferase(Phosphotransferase) domain 1"/>
    <property type="match status" value="1"/>
</dbReference>
<feature type="signal peptide" evidence="1">
    <location>
        <begin position="1"/>
        <end position="19"/>
    </location>
</feature>
<dbReference type="PANTHER" id="PTHR12984">
    <property type="entry name" value="SCY1-RELATED S/T PROTEIN KINASE-LIKE"/>
    <property type="match status" value="1"/>
</dbReference>
<keyword evidence="3" id="KW-0418">Kinase</keyword>
<feature type="chain" id="PRO_5043272052" evidence="1">
    <location>
        <begin position="20"/>
        <end position="349"/>
    </location>
</feature>
<comment type="caution">
    <text evidence="2">The sequence shown here is derived from an EMBL/GenBank/DDBJ whole genome shotgun (WGS) entry which is preliminary data.</text>
</comment>
<evidence type="ECO:0000313" key="2">
    <source>
        <dbReference type="EMBL" id="CAI3983959.1"/>
    </source>
</evidence>
<dbReference type="InterPro" id="IPR051177">
    <property type="entry name" value="CIK-Related_Protein"/>
</dbReference>
<dbReference type="InterPro" id="IPR011009">
    <property type="entry name" value="Kinase-like_dom_sf"/>
</dbReference>
<dbReference type="SUPFAM" id="SSF56112">
    <property type="entry name" value="Protein kinase-like (PK-like)"/>
    <property type="match status" value="1"/>
</dbReference>
<name>A0A9P1FNM6_9DINO</name>
<accession>A0A9P1FNM6</accession>
<dbReference type="OrthoDB" id="421474at2759"/>
<reference evidence="3 4" key="2">
    <citation type="submission" date="2024-05" db="EMBL/GenBank/DDBJ databases">
        <authorList>
            <person name="Chen Y."/>
            <person name="Shah S."/>
            <person name="Dougan E. K."/>
            <person name="Thang M."/>
            <person name="Chan C."/>
        </authorList>
    </citation>
    <scope>NUCLEOTIDE SEQUENCE [LARGE SCALE GENOMIC DNA]</scope>
</reference>
<protein>
    <submittedName>
        <fullName evidence="3">Probable inactive serine/threonine-protein kinase scy2 (SCY1-like protein kinase 2)</fullName>
    </submittedName>
</protein>
<evidence type="ECO:0000313" key="4">
    <source>
        <dbReference type="Proteomes" id="UP001152797"/>
    </source>
</evidence>
<dbReference type="GO" id="GO:0016301">
    <property type="term" value="F:kinase activity"/>
    <property type="evidence" value="ECO:0007669"/>
    <property type="project" value="UniProtKB-KW"/>
</dbReference>
<reference evidence="2" key="1">
    <citation type="submission" date="2022-10" db="EMBL/GenBank/DDBJ databases">
        <authorList>
            <person name="Chen Y."/>
            <person name="Dougan E. K."/>
            <person name="Chan C."/>
            <person name="Rhodes N."/>
            <person name="Thang M."/>
        </authorList>
    </citation>
    <scope>NUCLEOTIDE SEQUENCE</scope>
</reference>
<keyword evidence="4" id="KW-1185">Reference proteome</keyword>
<evidence type="ECO:0000313" key="3">
    <source>
        <dbReference type="EMBL" id="CAL4771271.1"/>
    </source>
</evidence>
<dbReference type="EMBL" id="CAMXCT030000848">
    <property type="protein sequence ID" value="CAL4771271.1"/>
    <property type="molecule type" value="Genomic_DNA"/>
</dbReference>
<gene>
    <name evidence="2" type="ORF">C1SCF055_LOCUS11521</name>
</gene>
<proteinExistence type="predicted"/>
<organism evidence="2">
    <name type="scientific">Cladocopium goreaui</name>
    <dbReference type="NCBI Taxonomy" id="2562237"/>
    <lineage>
        <taxon>Eukaryota</taxon>
        <taxon>Sar</taxon>
        <taxon>Alveolata</taxon>
        <taxon>Dinophyceae</taxon>
        <taxon>Suessiales</taxon>
        <taxon>Symbiodiniaceae</taxon>
        <taxon>Cladocopium</taxon>
    </lineage>
</organism>
<dbReference type="PANTHER" id="PTHR12984:SF6">
    <property type="entry name" value="SCY1-LIKE PROTEIN 2"/>
    <property type="match status" value="1"/>
</dbReference>
<dbReference type="EMBL" id="CAMXCT010000848">
    <property type="protein sequence ID" value="CAI3983959.1"/>
    <property type="molecule type" value="Genomic_DNA"/>
</dbReference>
<keyword evidence="1" id="KW-0732">Signal</keyword>
<dbReference type="Gene3D" id="3.30.200.20">
    <property type="entry name" value="Phosphorylase Kinase, domain 1"/>
    <property type="match status" value="1"/>
</dbReference>